<name>A0AA36M4F8_CYLNA</name>
<organism evidence="4 5">
    <name type="scientific">Cylicocyclus nassatus</name>
    <name type="common">Nematode worm</name>
    <dbReference type="NCBI Taxonomy" id="53992"/>
    <lineage>
        <taxon>Eukaryota</taxon>
        <taxon>Metazoa</taxon>
        <taxon>Ecdysozoa</taxon>
        <taxon>Nematoda</taxon>
        <taxon>Chromadorea</taxon>
        <taxon>Rhabditida</taxon>
        <taxon>Rhabditina</taxon>
        <taxon>Rhabditomorpha</taxon>
        <taxon>Strongyloidea</taxon>
        <taxon>Strongylidae</taxon>
        <taxon>Cylicocyclus</taxon>
    </lineage>
</organism>
<keyword evidence="1" id="KW-0805">Transcription regulation</keyword>
<protein>
    <submittedName>
        <fullName evidence="4">Uncharacterized protein</fullName>
    </submittedName>
</protein>
<proteinExistence type="predicted"/>
<reference evidence="4" key="1">
    <citation type="submission" date="2023-07" db="EMBL/GenBank/DDBJ databases">
        <authorList>
            <consortium name="CYATHOMIX"/>
        </authorList>
    </citation>
    <scope>NUCLEOTIDE SEQUENCE</scope>
    <source>
        <strain evidence="4">N/A</strain>
    </source>
</reference>
<dbReference type="AlphaFoldDB" id="A0AA36M4F8"/>
<dbReference type="InterPro" id="IPR035500">
    <property type="entry name" value="NHR-like_dom_sf"/>
</dbReference>
<dbReference type="EMBL" id="CATQJL010000223">
    <property type="protein sequence ID" value="CAJ0596707.1"/>
    <property type="molecule type" value="Genomic_DNA"/>
</dbReference>
<keyword evidence="3" id="KW-0675">Receptor</keyword>
<comment type="caution">
    <text evidence="4">The sequence shown here is derived from an EMBL/GenBank/DDBJ whole genome shotgun (WGS) entry which is preliminary data.</text>
</comment>
<dbReference type="Gene3D" id="1.10.565.10">
    <property type="entry name" value="Retinoid X Receptor"/>
    <property type="match status" value="1"/>
</dbReference>
<evidence type="ECO:0000256" key="3">
    <source>
        <dbReference type="ARBA" id="ARBA00023170"/>
    </source>
</evidence>
<evidence type="ECO:0000313" key="5">
    <source>
        <dbReference type="Proteomes" id="UP001176961"/>
    </source>
</evidence>
<dbReference type="Proteomes" id="UP001176961">
    <property type="component" value="Unassembled WGS sequence"/>
</dbReference>
<evidence type="ECO:0000313" key="4">
    <source>
        <dbReference type="EMBL" id="CAJ0596707.1"/>
    </source>
</evidence>
<accession>A0AA36M4F8</accession>
<dbReference type="SUPFAM" id="SSF48508">
    <property type="entry name" value="Nuclear receptor ligand-binding domain"/>
    <property type="match status" value="1"/>
</dbReference>
<sequence>MKRCLLSQIDLIFEALSVHYSELGLSSDDVAERTGNVVLLISNVFEVGMQCLESHQVIQFFDLWKLDDLLVKLISETAQL</sequence>
<keyword evidence="5" id="KW-1185">Reference proteome</keyword>
<evidence type="ECO:0000256" key="2">
    <source>
        <dbReference type="ARBA" id="ARBA00023163"/>
    </source>
</evidence>
<gene>
    <name evidence="4" type="ORF">CYNAS_LOCUS8690</name>
</gene>
<keyword evidence="2" id="KW-0804">Transcription</keyword>
<evidence type="ECO:0000256" key="1">
    <source>
        <dbReference type="ARBA" id="ARBA00023015"/>
    </source>
</evidence>